<dbReference type="GO" id="GO:0000976">
    <property type="term" value="F:transcription cis-regulatory region binding"/>
    <property type="evidence" value="ECO:0007669"/>
    <property type="project" value="TreeGrafter"/>
</dbReference>
<dbReference type="InterPro" id="IPR010982">
    <property type="entry name" value="Lambda_DNA-bd_dom_sf"/>
</dbReference>
<accession>A0A347WKW4</accession>
<sequence>MATIKDVAKLANVSVGSVSKYINGHKVKDTTAELIQNAIDALNYEPNIYAQGLKTNRTFSVVLIIPTVWDPFYSELTYYIEKYLEEYDTKLIICNTKNDLDKELKFITMARQNKVDGIIAITYSNVDEHVPDELPVISIDRSFSKHSTFITSDNYKGGEIAAQKLQDAGSSELFYFGQGSKIENETINRLKGFQDYCEQYSLNYKVYYQKGRRHSTADYLSEFADDLQEMDQSIGVFTDTDTHAWMLIDELSNRGLKVPEDIQIIGFDGSKSSQQTPTFLSSIRQNVNAIAKESVQQLMLQIEEDHFVPKKIIIPVEFIQGKTTFPSNV</sequence>
<dbReference type="AlphaFoldDB" id="A0A347WKW4"/>
<evidence type="ECO:0000256" key="2">
    <source>
        <dbReference type="ARBA" id="ARBA00023015"/>
    </source>
</evidence>
<evidence type="ECO:0000256" key="4">
    <source>
        <dbReference type="ARBA" id="ARBA00023163"/>
    </source>
</evidence>
<dbReference type="Pfam" id="PF00356">
    <property type="entry name" value="LacI"/>
    <property type="match status" value="1"/>
</dbReference>
<reference evidence="6 7" key="1">
    <citation type="submission" date="2017-09" db="EMBL/GenBank/DDBJ databases">
        <title>Complete genome sequence of Oxytococcus suis strain ZY16052.</title>
        <authorList>
            <person name="Li F."/>
        </authorList>
    </citation>
    <scope>NUCLEOTIDE SEQUENCE [LARGE SCALE GENOMIC DNA]</scope>
    <source>
        <strain evidence="6 7">ZY16052</strain>
    </source>
</reference>
<dbReference type="PROSITE" id="PS50932">
    <property type="entry name" value="HTH_LACI_2"/>
    <property type="match status" value="1"/>
</dbReference>
<evidence type="ECO:0000256" key="1">
    <source>
        <dbReference type="ARBA" id="ARBA00022491"/>
    </source>
</evidence>
<protein>
    <submittedName>
        <fullName evidence="6">LacI family transcriptional regulator</fullName>
    </submittedName>
</protein>
<proteinExistence type="predicted"/>
<evidence type="ECO:0000256" key="3">
    <source>
        <dbReference type="ARBA" id="ARBA00023125"/>
    </source>
</evidence>
<dbReference type="EMBL" id="CP023434">
    <property type="protein sequence ID" value="AXY25721.1"/>
    <property type="molecule type" value="Genomic_DNA"/>
</dbReference>
<dbReference type="InterPro" id="IPR000843">
    <property type="entry name" value="HTH_LacI"/>
</dbReference>
<dbReference type="CDD" id="cd06291">
    <property type="entry name" value="PBP1_Qymf-like"/>
    <property type="match status" value="1"/>
</dbReference>
<dbReference type="Pfam" id="PF13377">
    <property type="entry name" value="Peripla_BP_3"/>
    <property type="match status" value="1"/>
</dbReference>
<keyword evidence="3" id="KW-0238">DNA-binding</keyword>
<dbReference type="InterPro" id="IPR028082">
    <property type="entry name" value="Peripla_BP_I"/>
</dbReference>
<dbReference type="SMART" id="SM00354">
    <property type="entry name" value="HTH_LACI"/>
    <property type="match status" value="1"/>
</dbReference>
<keyword evidence="7" id="KW-1185">Reference proteome</keyword>
<keyword evidence="2" id="KW-0805">Transcription regulation</keyword>
<organism evidence="6 7">
    <name type="scientific">Suicoccus acidiformans</name>
    <dbReference type="NCBI Taxonomy" id="2036206"/>
    <lineage>
        <taxon>Bacteria</taxon>
        <taxon>Bacillati</taxon>
        <taxon>Bacillota</taxon>
        <taxon>Bacilli</taxon>
        <taxon>Lactobacillales</taxon>
        <taxon>Aerococcaceae</taxon>
        <taxon>Suicoccus</taxon>
    </lineage>
</organism>
<dbReference type="GO" id="GO:0003700">
    <property type="term" value="F:DNA-binding transcription factor activity"/>
    <property type="evidence" value="ECO:0007669"/>
    <property type="project" value="TreeGrafter"/>
</dbReference>
<dbReference type="Gene3D" id="1.10.260.40">
    <property type="entry name" value="lambda repressor-like DNA-binding domains"/>
    <property type="match status" value="1"/>
</dbReference>
<dbReference type="KEGG" id="abae:CL176_06750"/>
<dbReference type="SUPFAM" id="SSF47413">
    <property type="entry name" value="lambda repressor-like DNA-binding domains"/>
    <property type="match status" value="1"/>
</dbReference>
<dbReference type="SUPFAM" id="SSF53822">
    <property type="entry name" value="Periplasmic binding protein-like I"/>
    <property type="match status" value="1"/>
</dbReference>
<name>A0A347WKW4_9LACT</name>
<dbReference type="PANTHER" id="PTHR30146">
    <property type="entry name" value="LACI-RELATED TRANSCRIPTIONAL REPRESSOR"/>
    <property type="match status" value="1"/>
</dbReference>
<evidence type="ECO:0000313" key="7">
    <source>
        <dbReference type="Proteomes" id="UP000263232"/>
    </source>
</evidence>
<keyword evidence="1" id="KW-0678">Repressor</keyword>
<dbReference type="RefSeq" id="WP_118990622.1">
    <property type="nucleotide sequence ID" value="NZ_CP023434.1"/>
</dbReference>
<feature type="domain" description="HTH lacI-type" evidence="5">
    <location>
        <begin position="2"/>
        <end position="55"/>
    </location>
</feature>
<evidence type="ECO:0000259" key="5">
    <source>
        <dbReference type="PROSITE" id="PS50932"/>
    </source>
</evidence>
<dbReference type="Proteomes" id="UP000263232">
    <property type="component" value="Chromosome"/>
</dbReference>
<dbReference type="PROSITE" id="PS00356">
    <property type="entry name" value="HTH_LACI_1"/>
    <property type="match status" value="1"/>
</dbReference>
<dbReference type="CDD" id="cd01392">
    <property type="entry name" value="HTH_LacI"/>
    <property type="match status" value="1"/>
</dbReference>
<dbReference type="Gene3D" id="3.40.50.2300">
    <property type="match status" value="2"/>
</dbReference>
<dbReference type="OrthoDB" id="9796186at2"/>
<gene>
    <name evidence="6" type="ORF">CL176_06750</name>
</gene>
<keyword evidence="4" id="KW-0804">Transcription</keyword>
<dbReference type="InterPro" id="IPR046335">
    <property type="entry name" value="LacI/GalR-like_sensor"/>
</dbReference>
<dbReference type="PANTHER" id="PTHR30146:SF95">
    <property type="entry name" value="RIBOSE OPERON REPRESSOR"/>
    <property type="match status" value="1"/>
</dbReference>
<evidence type="ECO:0000313" key="6">
    <source>
        <dbReference type="EMBL" id="AXY25721.1"/>
    </source>
</evidence>